<gene>
    <name evidence="1" type="ORF">F8M41_011144</name>
</gene>
<protein>
    <submittedName>
        <fullName evidence="1">Uncharacterized protein</fullName>
    </submittedName>
</protein>
<dbReference type="Proteomes" id="UP000439903">
    <property type="component" value="Unassembled WGS sequence"/>
</dbReference>
<comment type="caution">
    <text evidence="1">The sequence shown here is derived from an EMBL/GenBank/DDBJ whole genome shotgun (WGS) entry which is preliminary data.</text>
</comment>
<evidence type="ECO:0000313" key="1">
    <source>
        <dbReference type="EMBL" id="KAF0387820.1"/>
    </source>
</evidence>
<dbReference type="AlphaFoldDB" id="A0A8H3X0D8"/>
<accession>A0A8H3X0D8</accession>
<dbReference type="EMBL" id="WTPW01002287">
    <property type="protein sequence ID" value="KAF0387820.1"/>
    <property type="molecule type" value="Genomic_DNA"/>
</dbReference>
<proteinExistence type="predicted"/>
<evidence type="ECO:0000313" key="2">
    <source>
        <dbReference type="Proteomes" id="UP000439903"/>
    </source>
</evidence>
<sequence>MSLTELEYEEHRDETLKGNNLTVNANEEVESGEETTEEYYKWMEEINQKFDQVLTWSEHDAIEKTW</sequence>
<keyword evidence="2" id="KW-1185">Reference proteome</keyword>
<name>A0A8H3X0D8_GIGMA</name>
<reference evidence="1 2" key="1">
    <citation type="journal article" date="2019" name="Environ. Microbiol.">
        <title>At the nexus of three kingdoms: the genome of the mycorrhizal fungus Gigaspora margarita provides insights into plant, endobacterial and fungal interactions.</title>
        <authorList>
            <person name="Venice F."/>
            <person name="Ghignone S."/>
            <person name="Salvioli di Fossalunga A."/>
            <person name="Amselem J."/>
            <person name="Novero M."/>
            <person name="Xianan X."/>
            <person name="Sedzielewska Toro K."/>
            <person name="Morin E."/>
            <person name="Lipzen A."/>
            <person name="Grigoriev I.V."/>
            <person name="Henrissat B."/>
            <person name="Martin F.M."/>
            <person name="Bonfante P."/>
        </authorList>
    </citation>
    <scope>NUCLEOTIDE SEQUENCE [LARGE SCALE GENOMIC DNA]</scope>
    <source>
        <strain evidence="1 2">BEG34</strain>
    </source>
</reference>
<organism evidence="1 2">
    <name type="scientific">Gigaspora margarita</name>
    <dbReference type="NCBI Taxonomy" id="4874"/>
    <lineage>
        <taxon>Eukaryota</taxon>
        <taxon>Fungi</taxon>
        <taxon>Fungi incertae sedis</taxon>
        <taxon>Mucoromycota</taxon>
        <taxon>Glomeromycotina</taxon>
        <taxon>Glomeromycetes</taxon>
        <taxon>Diversisporales</taxon>
        <taxon>Gigasporaceae</taxon>
        <taxon>Gigaspora</taxon>
    </lineage>
</organism>